<feature type="region of interest" description="Disordered" evidence="1">
    <location>
        <begin position="380"/>
        <end position="432"/>
    </location>
</feature>
<feature type="compositionally biased region" description="Low complexity" evidence="1">
    <location>
        <begin position="331"/>
        <end position="340"/>
    </location>
</feature>
<keyword evidence="3" id="KW-1185">Reference proteome</keyword>
<comment type="caution">
    <text evidence="2">The sequence shown here is derived from an EMBL/GenBank/DDBJ whole genome shotgun (WGS) entry which is preliminary data.</text>
</comment>
<reference evidence="2 3" key="2">
    <citation type="submission" date="2019-04" db="EMBL/GenBank/DDBJ databases">
        <title>The genome sequence of big-headed turtle.</title>
        <authorList>
            <person name="Gong S."/>
        </authorList>
    </citation>
    <scope>NUCLEOTIDE SEQUENCE [LARGE SCALE GENOMIC DNA]</scope>
    <source>
        <strain evidence="2">DO16091913</strain>
        <tissue evidence="2">Muscle</tissue>
    </source>
</reference>
<dbReference type="AlphaFoldDB" id="A0A4D9EHJ6"/>
<evidence type="ECO:0000313" key="2">
    <source>
        <dbReference type="EMBL" id="TFK05784.1"/>
    </source>
</evidence>
<dbReference type="OrthoDB" id="19174at2759"/>
<protein>
    <submittedName>
        <fullName evidence="2">Mediator of RNA polymerase II transcription subunit 13-like</fullName>
    </submittedName>
</protein>
<accession>A0A4D9EHJ6</accession>
<gene>
    <name evidence="2" type="ORF">DR999_PMT11629</name>
</gene>
<feature type="region of interest" description="Disordered" evidence="1">
    <location>
        <begin position="247"/>
        <end position="288"/>
    </location>
</feature>
<sequence>MAGRVSTRGLTRSVAHRLKYYIDVQRKEDSFDLSGASRNEAESSSFYMHPGSIAEQKYDQCLKHNFTDCKFEASLRMYTGNSEECERKLQNSPERQQEMKIIKKKMAQDVVTDRPFPVLVRSTKRTKKLHSFPSRLSQFPPPPYTSQEEVMRLISSASKLIVAATCEISLEEIKKPDCASPQKRKQAKNIQRLDHYYRQCAPPLVISPDPHEYEAKRCEKNSERFSAAHTREMNKLEESNADFIQENSRNDYGKNTNKGKKEKNIRNVNGQFRVERSSNISSNSSEHRNVLFKTSTRATDLNSLYLRTISPYAQGTGRSKGPKKNVRNEGESSVLCSSSVMSECQDTEPSTGRISDLTNFAHSQKNECISGWLCKSSEFKRQKSAQVPSRKHSGIRGSKSSKLSQRRPMENSRNMPLHQKERKNSEGNRELNEKKIHTISTNAQTPIINENTGEQTASVVALKCGIHHSQNTTCNSLHQRPQSNQHQKKKKDLCELATGKNTKSHKVHFQGPLQFSRNTEQKCNCVNLSSCNITSDYGIQTIASESKSFGTVTHLPENENEEHLSRVTLGAPSFLHQVFLEMEQDASPTSTASEPKDLDSSLENKSIQQLCNQRFILNESTGDKKVQDTISNVHTSDIILTDPCDWQMAHIPQKAQCCCTCSEEQRNFISETSDEEQDSFSDSSVTVTSILGALENQQSEEEFTVSSVSDSLSLGSLYDVHEQMVRA</sequence>
<reference evidence="2 3" key="1">
    <citation type="submission" date="2019-04" db="EMBL/GenBank/DDBJ databases">
        <title>Draft genome of the big-headed turtle Platysternon megacephalum.</title>
        <authorList>
            <person name="Gong S."/>
        </authorList>
    </citation>
    <scope>NUCLEOTIDE SEQUENCE [LARGE SCALE GENOMIC DNA]</scope>
    <source>
        <strain evidence="2">DO16091913</strain>
        <tissue evidence="2">Muscle</tissue>
    </source>
</reference>
<dbReference type="STRING" id="55544.A0A4D9EHJ6"/>
<dbReference type="EMBL" id="QXTE01000108">
    <property type="protein sequence ID" value="TFK05784.1"/>
    <property type="molecule type" value="Genomic_DNA"/>
</dbReference>
<evidence type="ECO:0000256" key="1">
    <source>
        <dbReference type="SAM" id="MobiDB-lite"/>
    </source>
</evidence>
<name>A0A4D9EHJ6_9SAUR</name>
<feature type="compositionally biased region" description="Basic and acidic residues" evidence="1">
    <location>
        <begin position="418"/>
        <end position="432"/>
    </location>
</feature>
<proteinExistence type="predicted"/>
<feature type="region of interest" description="Disordered" evidence="1">
    <location>
        <begin position="312"/>
        <end position="340"/>
    </location>
</feature>
<evidence type="ECO:0000313" key="3">
    <source>
        <dbReference type="Proteomes" id="UP000297703"/>
    </source>
</evidence>
<dbReference type="Proteomes" id="UP000297703">
    <property type="component" value="Unassembled WGS sequence"/>
</dbReference>
<organism evidence="2 3">
    <name type="scientific">Platysternon megacephalum</name>
    <name type="common">big-headed turtle</name>
    <dbReference type="NCBI Taxonomy" id="55544"/>
    <lineage>
        <taxon>Eukaryota</taxon>
        <taxon>Metazoa</taxon>
        <taxon>Chordata</taxon>
        <taxon>Craniata</taxon>
        <taxon>Vertebrata</taxon>
        <taxon>Euteleostomi</taxon>
        <taxon>Archelosauria</taxon>
        <taxon>Testudinata</taxon>
        <taxon>Testudines</taxon>
        <taxon>Cryptodira</taxon>
        <taxon>Durocryptodira</taxon>
        <taxon>Testudinoidea</taxon>
        <taxon>Platysternidae</taxon>
        <taxon>Platysternon</taxon>
    </lineage>
</organism>